<dbReference type="GO" id="GO:0046677">
    <property type="term" value="P:response to antibiotic"/>
    <property type="evidence" value="ECO:0007669"/>
    <property type="project" value="TreeGrafter"/>
</dbReference>
<dbReference type="InterPro" id="IPR058625">
    <property type="entry name" value="MdtA-like_BSH"/>
</dbReference>
<dbReference type="SUPFAM" id="SSF48498">
    <property type="entry name" value="Tetracyclin repressor-like, C-terminal domain"/>
    <property type="match status" value="1"/>
</dbReference>
<dbReference type="Gene3D" id="1.10.357.10">
    <property type="entry name" value="Tetracycline Repressor, domain 2"/>
    <property type="match status" value="1"/>
</dbReference>
<sequence>MCYRKTHAATSARFHNPELDGIVHRVNPAYLPVALDARDERVFDAVRELLAQQGMQMSMDAVAQHAGCSKQTLYSRYGNKQALLRRVMQRHVGHATGAMLRALRGDDLRGSLLQFATDFLEHFNQPHVGQACRLIAADAAQFPEEARTLYRHGAGALTLHLAEWIETVCSRGLLRHDDPHFMAELLLSMIAGQDFDKQRFHTPHRDDAALRRRWAEFSVDGFLRAFAPQPSPAPPSNQPRTACKKPEQPTPPPPEVGVIDAKPQTLPLQRELVGRLSPFRSADVRARVPGVLLKRVYQEGSEVKQGQTLFLIDPAPLRASLSASEAQLASARATYANAKVAADRARSLAPQKFVSKADLDNAESAERTALAAVKQAEASVTSSRISLGYTNVTAPISGVANKQQVTEGALVGQGDVTLLTTVDQLDPLYVNFSLSVDELTQLRAQQAKGTLALSGDGKATVNVKLADGSTYSEPGTLDFSSTTVDPATGAVSLRAVLPNPQKILLPGAFVSFQANLGERNNAYLVPQQALLRDTTGGYVMVVGADGKVVRKNVKTDGAQNGNWLVSEGLAAGDKVVVAGVQKVKEGTPATAKPWTPGQDANGKPAAGAAAPGAPAAAPADAKAPAKADQADKAEPAATDSNKQ</sequence>
<dbReference type="PANTHER" id="PTHR30158:SF3">
    <property type="entry name" value="MULTIDRUG EFFLUX PUMP SUBUNIT ACRA-RELATED"/>
    <property type="match status" value="1"/>
</dbReference>
<reference evidence="5" key="1">
    <citation type="submission" date="2022-10" db="EMBL/GenBank/DDBJ databases">
        <title>Culturing micro-colonial fungi from biological soil crusts in the Mojave desert and describing Neophaeococcomyces mojavensis, and introducing the new genera and species Taxawa tesnikishii.</title>
        <authorList>
            <person name="Kurbessoian T."/>
            <person name="Stajich J.E."/>
        </authorList>
    </citation>
    <scope>NUCLEOTIDE SEQUENCE</scope>
    <source>
        <strain evidence="5">TK_35</strain>
    </source>
</reference>
<dbReference type="Pfam" id="PF00440">
    <property type="entry name" value="TetR_N"/>
    <property type="match status" value="1"/>
</dbReference>
<feature type="compositionally biased region" description="Low complexity" evidence="3">
    <location>
        <begin position="599"/>
        <end position="622"/>
    </location>
</feature>
<dbReference type="InterPro" id="IPR039536">
    <property type="entry name" value="TetR_C_Proteobacteria"/>
</dbReference>
<dbReference type="FunFam" id="2.40.420.20:FF:000001">
    <property type="entry name" value="Efflux RND transporter periplasmic adaptor subunit"/>
    <property type="match status" value="1"/>
</dbReference>
<evidence type="ECO:0000256" key="1">
    <source>
        <dbReference type="ARBA" id="ARBA00004196"/>
    </source>
</evidence>
<evidence type="ECO:0000259" key="4">
    <source>
        <dbReference type="PROSITE" id="PS50977"/>
    </source>
</evidence>
<dbReference type="PANTHER" id="PTHR30158">
    <property type="entry name" value="ACRA/E-RELATED COMPONENT OF DRUG EFFLUX TRANSPORTER"/>
    <property type="match status" value="1"/>
</dbReference>
<dbReference type="Pfam" id="PF25917">
    <property type="entry name" value="BSH_RND"/>
    <property type="match status" value="1"/>
</dbReference>
<dbReference type="InterPro" id="IPR058624">
    <property type="entry name" value="MdtA-like_HH"/>
</dbReference>
<accession>A0AA39CWU0</accession>
<name>A0AA39CWU0_9EURO</name>
<dbReference type="GO" id="GO:0003677">
    <property type="term" value="F:DNA binding"/>
    <property type="evidence" value="ECO:0007669"/>
    <property type="project" value="UniProtKB-KW"/>
</dbReference>
<evidence type="ECO:0000256" key="2">
    <source>
        <dbReference type="ARBA" id="ARBA00023125"/>
    </source>
</evidence>
<dbReference type="EMBL" id="JAPDRN010000049">
    <property type="protein sequence ID" value="KAJ9633080.1"/>
    <property type="molecule type" value="Genomic_DNA"/>
</dbReference>
<dbReference type="InterPro" id="IPR006143">
    <property type="entry name" value="RND_pump_MFP"/>
</dbReference>
<proteinExistence type="predicted"/>
<comment type="caution">
    <text evidence="5">The sequence shown here is derived from an EMBL/GenBank/DDBJ whole genome shotgun (WGS) entry which is preliminary data.</text>
</comment>
<feature type="region of interest" description="Disordered" evidence="3">
    <location>
        <begin position="226"/>
        <end position="258"/>
    </location>
</feature>
<feature type="region of interest" description="Disordered" evidence="3">
    <location>
        <begin position="587"/>
        <end position="643"/>
    </location>
</feature>
<evidence type="ECO:0000256" key="3">
    <source>
        <dbReference type="SAM" id="MobiDB-lite"/>
    </source>
</evidence>
<dbReference type="Gene3D" id="1.10.10.60">
    <property type="entry name" value="Homeodomain-like"/>
    <property type="match status" value="1"/>
</dbReference>
<protein>
    <recommendedName>
        <fullName evidence="4">HTH tetR-type domain-containing protein</fullName>
    </recommendedName>
</protein>
<dbReference type="InterPro" id="IPR036271">
    <property type="entry name" value="Tet_transcr_reg_TetR-rel_C_sf"/>
</dbReference>
<dbReference type="Pfam" id="PF25944">
    <property type="entry name" value="Beta-barrel_RND"/>
    <property type="match status" value="1"/>
</dbReference>
<dbReference type="Gene3D" id="2.40.420.20">
    <property type="match status" value="1"/>
</dbReference>
<dbReference type="Pfam" id="PF25876">
    <property type="entry name" value="HH_MFP_RND"/>
    <property type="match status" value="1"/>
</dbReference>
<dbReference type="InterPro" id="IPR058627">
    <property type="entry name" value="MdtA-like_C"/>
</dbReference>
<dbReference type="SUPFAM" id="SSF111369">
    <property type="entry name" value="HlyD-like secretion proteins"/>
    <property type="match status" value="1"/>
</dbReference>
<dbReference type="AlphaFoldDB" id="A0AA39CWU0"/>
<dbReference type="NCBIfam" id="TIGR01730">
    <property type="entry name" value="RND_mfp"/>
    <property type="match status" value="1"/>
</dbReference>
<feature type="compositionally biased region" description="Basic and acidic residues" evidence="3">
    <location>
        <begin position="623"/>
        <end position="634"/>
    </location>
</feature>
<dbReference type="Gene3D" id="2.40.30.170">
    <property type="match status" value="1"/>
</dbReference>
<dbReference type="InterPro" id="IPR001647">
    <property type="entry name" value="HTH_TetR"/>
</dbReference>
<keyword evidence="2" id="KW-0238">DNA-binding</keyword>
<dbReference type="GO" id="GO:0022857">
    <property type="term" value="F:transmembrane transporter activity"/>
    <property type="evidence" value="ECO:0007669"/>
    <property type="project" value="InterPro"/>
</dbReference>
<dbReference type="GO" id="GO:0005886">
    <property type="term" value="C:plasma membrane"/>
    <property type="evidence" value="ECO:0007669"/>
    <property type="project" value="UniProtKB-SubCell"/>
</dbReference>
<dbReference type="Gene3D" id="2.40.50.100">
    <property type="match status" value="1"/>
</dbReference>
<dbReference type="InterPro" id="IPR058626">
    <property type="entry name" value="MdtA-like_b-barrel"/>
</dbReference>
<dbReference type="Pfam" id="PF25967">
    <property type="entry name" value="RND-MFP_C"/>
    <property type="match status" value="1"/>
</dbReference>
<comment type="subcellular location">
    <subcellularLocation>
        <location evidence="1">Cell envelope</location>
    </subcellularLocation>
</comment>
<feature type="domain" description="HTH tetR-type" evidence="4">
    <location>
        <begin position="36"/>
        <end position="95"/>
    </location>
</feature>
<dbReference type="PRINTS" id="PR00455">
    <property type="entry name" value="HTHTETR"/>
</dbReference>
<dbReference type="PROSITE" id="PS50977">
    <property type="entry name" value="HTH_TETR_2"/>
    <property type="match status" value="1"/>
</dbReference>
<dbReference type="Gene3D" id="1.10.287.470">
    <property type="entry name" value="Helix hairpin bin"/>
    <property type="match status" value="1"/>
</dbReference>
<dbReference type="SUPFAM" id="SSF46689">
    <property type="entry name" value="Homeodomain-like"/>
    <property type="match status" value="1"/>
</dbReference>
<organism evidence="5">
    <name type="scientific">Knufia peltigerae</name>
    <dbReference type="NCBI Taxonomy" id="1002370"/>
    <lineage>
        <taxon>Eukaryota</taxon>
        <taxon>Fungi</taxon>
        <taxon>Dikarya</taxon>
        <taxon>Ascomycota</taxon>
        <taxon>Pezizomycotina</taxon>
        <taxon>Eurotiomycetes</taxon>
        <taxon>Chaetothyriomycetidae</taxon>
        <taxon>Chaetothyriales</taxon>
        <taxon>Trichomeriaceae</taxon>
        <taxon>Knufia</taxon>
    </lineage>
</organism>
<gene>
    <name evidence="5" type="ORF">H2204_007225</name>
</gene>
<dbReference type="InterPro" id="IPR009057">
    <property type="entry name" value="Homeodomain-like_sf"/>
</dbReference>
<evidence type="ECO:0000313" key="5">
    <source>
        <dbReference type="EMBL" id="KAJ9633080.1"/>
    </source>
</evidence>
<dbReference type="Pfam" id="PF14246">
    <property type="entry name" value="TetR_C_7"/>
    <property type="match status" value="1"/>
</dbReference>